<name>A0A9D1XRK3_9BACT</name>
<dbReference type="AlphaFoldDB" id="A0A9D1XRK3"/>
<dbReference type="InterPro" id="IPR051918">
    <property type="entry name" value="STPP_CPPED1"/>
</dbReference>
<dbReference type="PANTHER" id="PTHR43143:SF1">
    <property type="entry name" value="SERINE_THREONINE-PROTEIN PHOSPHATASE CPPED1"/>
    <property type="match status" value="1"/>
</dbReference>
<dbReference type="EMBL" id="DXEN01000055">
    <property type="protein sequence ID" value="HIX86371.1"/>
    <property type="molecule type" value="Genomic_DNA"/>
</dbReference>
<evidence type="ECO:0000313" key="2">
    <source>
        <dbReference type="EMBL" id="HIX86371.1"/>
    </source>
</evidence>
<protein>
    <submittedName>
        <fullName evidence="2">Metallophosphoesterase</fullName>
    </submittedName>
</protein>
<dbReference type="Pfam" id="PF00149">
    <property type="entry name" value="Metallophos"/>
    <property type="match status" value="1"/>
</dbReference>
<sequence length="303" mass="35301">MNRKDFLYACGMALPLSWFGCTGRAISPQQTKRKEKFSFAFFTDVHLNPNDGKNSEEGLRKALRDAKARKVDFIWFGGDNVETDRFPKEDENAANALHARFRQIVDESGMECHFTIGNHDRFYFREGQKDERGYQLFEKYFGPSYHSFDHKGIHFIALNSMDPDKEGNYSIGAEQMEWLQKDLRSVGEKTPIIVSLHVPMLSLYYPVVEGNFKGLDMISNTKPLFELLKSYDLRLVLQGHQHIHEELLERDHWFVTAGAVCANWWNGPLVDTQEGYIVVHVDTENQITWEYIDYKWEVQKTDL</sequence>
<reference evidence="2" key="1">
    <citation type="journal article" date="2021" name="PeerJ">
        <title>Extensive microbial diversity within the chicken gut microbiome revealed by metagenomics and culture.</title>
        <authorList>
            <person name="Gilroy R."/>
            <person name="Ravi A."/>
            <person name="Getino M."/>
            <person name="Pursley I."/>
            <person name="Horton D.L."/>
            <person name="Alikhan N.F."/>
            <person name="Baker D."/>
            <person name="Gharbi K."/>
            <person name="Hall N."/>
            <person name="Watson M."/>
            <person name="Adriaenssens E.M."/>
            <person name="Foster-Nyarko E."/>
            <person name="Jarju S."/>
            <person name="Secka A."/>
            <person name="Antonio M."/>
            <person name="Oren A."/>
            <person name="Chaudhuri R.R."/>
            <person name="La Ragione R."/>
            <person name="Hildebrand F."/>
            <person name="Pallen M.J."/>
        </authorList>
    </citation>
    <scope>NUCLEOTIDE SEQUENCE</scope>
    <source>
        <strain evidence="2">ChiHecec2B26-12326</strain>
    </source>
</reference>
<accession>A0A9D1XRK3</accession>
<evidence type="ECO:0000259" key="1">
    <source>
        <dbReference type="Pfam" id="PF00149"/>
    </source>
</evidence>
<dbReference type="GO" id="GO:0016787">
    <property type="term" value="F:hydrolase activity"/>
    <property type="evidence" value="ECO:0007669"/>
    <property type="project" value="InterPro"/>
</dbReference>
<dbReference type="PROSITE" id="PS51257">
    <property type="entry name" value="PROKAR_LIPOPROTEIN"/>
    <property type="match status" value="1"/>
</dbReference>
<reference evidence="2" key="2">
    <citation type="submission" date="2021-04" db="EMBL/GenBank/DDBJ databases">
        <authorList>
            <person name="Gilroy R."/>
        </authorList>
    </citation>
    <scope>NUCLEOTIDE SEQUENCE</scope>
    <source>
        <strain evidence="2">ChiHecec2B26-12326</strain>
    </source>
</reference>
<evidence type="ECO:0000313" key="3">
    <source>
        <dbReference type="Proteomes" id="UP000823847"/>
    </source>
</evidence>
<dbReference type="SUPFAM" id="SSF56300">
    <property type="entry name" value="Metallo-dependent phosphatases"/>
    <property type="match status" value="1"/>
</dbReference>
<gene>
    <name evidence="2" type="ORF">H9848_07160</name>
</gene>
<comment type="caution">
    <text evidence="2">The sequence shown here is derived from an EMBL/GenBank/DDBJ whole genome shotgun (WGS) entry which is preliminary data.</text>
</comment>
<dbReference type="InterPro" id="IPR004843">
    <property type="entry name" value="Calcineurin-like_PHP"/>
</dbReference>
<proteinExistence type="predicted"/>
<feature type="domain" description="Calcineurin-like phosphoesterase" evidence="1">
    <location>
        <begin position="38"/>
        <end position="243"/>
    </location>
</feature>
<dbReference type="Gene3D" id="3.60.21.10">
    <property type="match status" value="1"/>
</dbReference>
<organism evidence="2 3">
    <name type="scientific">Candidatus Parabacteroides intestinigallinarum</name>
    <dbReference type="NCBI Taxonomy" id="2838722"/>
    <lineage>
        <taxon>Bacteria</taxon>
        <taxon>Pseudomonadati</taxon>
        <taxon>Bacteroidota</taxon>
        <taxon>Bacteroidia</taxon>
        <taxon>Bacteroidales</taxon>
        <taxon>Tannerellaceae</taxon>
        <taxon>Parabacteroides</taxon>
    </lineage>
</organism>
<dbReference type="Proteomes" id="UP000823847">
    <property type="component" value="Unassembled WGS sequence"/>
</dbReference>
<dbReference type="PANTHER" id="PTHR43143">
    <property type="entry name" value="METALLOPHOSPHOESTERASE, CALCINEURIN SUPERFAMILY"/>
    <property type="match status" value="1"/>
</dbReference>
<dbReference type="InterPro" id="IPR029052">
    <property type="entry name" value="Metallo-depent_PP-like"/>
</dbReference>